<keyword evidence="2" id="KW-0472">Membrane</keyword>
<keyword evidence="2" id="KW-0812">Transmembrane</keyword>
<feature type="compositionally biased region" description="Basic and acidic residues" evidence="1">
    <location>
        <begin position="77"/>
        <end position="94"/>
    </location>
</feature>
<evidence type="ECO:0000256" key="1">
    <source>
        <dbReference type="SAM" id="MobiDB-lite"/>
    </source>
</evidence>
<dbReference type="EMBL" id="JACHWQ010000008">
    <property type="protein sequence ID" value="MBB2976753.1"/>
    <property type="molecule type" value="Genomic_DNA"/>
</dbReference>
<protein>
    <recommendedName>
        <fullName evidence="5">DUF3099 domain-containing protein</fullName>
    </recommendedName>
</protein>
<feature type="region of interest" description="Disordered" evidence="1">
    <location>
        <begin position="77"/>
        <end position="118"/>
    </location>
</feature>
<sequence length="118" mass="13162">MKPSPKTQSATSLPRAPREDSDARNTRYLVMMVIRVICFILMATITPFGWYTWVFAVGAVFLPYVAVIIANVGRESDVPERELPDRELAAESEKPTPQAEAPAVFRITESPKNPENPT</sequence>
<evidence type="ECO:0008006" key="5">
    <source>
        <dbReference type="Google" id="ProtNLM"/>
    </source>
</evidence>
<dbReference type="Pfam" id="PF11298">
    <property type="entry name" value="DUF3099"/>
    <property type="match status" value="1"/>
</dbReference>
<accession>A0A7W4V4K4</accession>
<dbReference type="InterPro" id="IPR021449">
    <property type="entry name" value="DUF3099"/>
</dbReference>
<feature type="transmembrane region" description="Helical" evidence="2">
    <location>
        <begin position="51"/>
        <end position="72"/>
    </location>
</feature>
<dbReference type="Proteomes" id="UP000529310">
    <property type="component" value="Unassembled WGS sequence"/>
</dbReference>
<reference evidence="3 4" key="1">
    <citation type="submission" date="2020-08" db="EMBL/GenBank/DDBJ databases">
        <title>Sequencing the genomes of 1000 actinobacteria strains.</title>
        <authorList>
            <person name="Klenk H.-P."/>
        </authorList>
    </citation>
    <scope>NUCLEOTIDE SEQUENCE [LARGE SCALE GENOMIC DNA]</scope>
    <source>
        <strain evidence="3 4">DSM 27099</strain>
    </source>
</reference>
<name>A0A7W4V4K4_9MICO</name>
<proteinExistence type="predicted"/>
<feature type="transmembrane region" description="Helical" evidence="2">
    <location>
        <begin position="28"/>
        <end position="45"/>
    </location>
</feature>
<dbReference type="AlphaFoldDB" id="A0A7W4V4K4"/>
<evidence type="ECO:0000313" key="4">
    <source>
        <dbReference type="Proteomes" id="UP000529310"/>
    </source>
</evidence>
<gene>
    <name evidence="3" type="ORF">FHX49_002339</name>
</gene>
<organism evidence="3 4">
    <name type="scientific">Microbacterium endophyticum</name>
    <dbReference type="NCBI Taxonomy" id="1526412"/>
    <lineage>
        <taxon>Bacteria</taxon>
        <taxon>Bacillati</taxon>
        <taxon>Actinomycetota</taxon>
        <taxon>Actinomycetes</taxon>
        <taxon>Micrococcales</taxon>
        <taxon>Microbacteriaceae</taxon>
        <taxon>Microbacterium</taxon>
    </lineage>
</organism>
<keyword evidence="2" id="KW-1133">Transmembrane helix</keyword>
<feature type="compositionally biased region" description="Polar residues" evidence="1">
    <location>
        <begin position="1"/>
        <end position="12"/>
    </location>
</feature>
<dbReference type="RefSeq" id="WP_165138329.1">
    <property type="nucleotide sequence ID" value="NZ_CP049255.1"/>
</dbReference>
<keyword evidence="4" id="KW-1185">Reference proteome</keyword>
<feature type="region of interest" description="Disordered" evidence="1">
    <location>
        <begin position="1"/>
        <end position="21"/>
    </location>
</feature>
<evidence type="ECO:0000313" key="3">
    <source>
        <dbReference type="EMBL" id="MBB2976753.1"/>
    </source>
</evidence>
<comment type="caution">
    <text evidence="3">The sequence shown here is derived from an EMBL/GenBank/DDBJ whole genome shotgun (WGS) entry which is preliminary data.</text>
</comment>
<evidence type="ECO:0000256" key="2">
    <source>
        <dbReference type="SAM" id="Phobius"/>
    </source>
</evidence>